<dbReference type="RefSeq" id="WP_010781095.1">
    <property type="nucleotide sequence ID" value="NZ_ASWH01000001.1"/>
</dbReference>
<dbReference type="InterPro" id="IPR042007">
    <property type="entry name" value="Sortase_A"/>
</dbReference>
<evidence type="ECO:0000313" key="9">
    <source>
        <dbReference type="Proteomes" id="UP000013750"/>
    </source>
</evidence>
<feature type="active site" description="Proton donor/acceptor" evidence="4">
    <location>
        <position position="176"/>
    </location>
</feature>
<feature type="transmembrane region" description="Helical" evidence="6">
    <location>
        <begin position="12"/>
        <end position="32"/>
    </location>
</feature>
<evidence type="ECO:0000313" key="8">
    <source>
        <dbReference type="EMBL" id="EOW81942.1"/>
    </source>
</evidence>
<keyword evidence="6" id="KW-1133">Transmembrane helix</keyword>
<keyword evidence="1" id="KW-0645">Protease</keyword>
<evidence type="ECO:0000313" key="7">
    <source>
        <dbReference type="EMBL" id="EOI55515.1"/>
    </source>
</evidence>
<dbReference type="Proteomes" id="UP000013750">
    <property type="component" value="Unassembled WGS sequence"/>
</dbReference>
<name>R2VCV0_9ENTE</name>
<dbReference type="GO" id="GO:0008234">
    <property type="term" value="F:cysteine-type peptidase activity"/>
    <property type="evidence" value="ECO:0007669"/>
    <property type="project" value="UniProtKB-KW"/>
</dbReference>
<reference evidence="7 9" key="1">
    <citation type="submission" date="2013-02" db="EMBL/GenBank/DDBJ databases">
        <title>The Genome Sequence of Enterococcus gilvus ATCC BAA-350.</title>
        <authorList>
            <consortium name="The Broad Institute Genome Sequencing Platform"/>
            <consortium name="The Broad Institute Genome Sequencing Center for Infectious Disease"/>
            <person name="Earl A.M."/>
            <person name="Gilmore M.S."/>
            <person name="Lebreton F."/>
            <person name="Walker B."/>
            <person name="Young S.K."/>
            <person name="Zeng Q."/>
            <person name="Gargeya S."/>
            <person name="Fitzgerald M."/>
            <person name="Haas B."/>
            <person name="Abouelleil A."/>
            <person name="Alvarado L."/>
            <person name="Arachchi H.M."/>
            <person name="Berlin A.M."/>
            <person name="Chapman S.B."/>
            <person name="Dewar J."/>
            <person name="Goldberg J."/>
            <person name="Griggs A."/>
            <person name="Gujja S."/>
            <person name="Hansen M."/>
            <person name="Howarth C."/>
            <person name="Imamovic A."/>
            <person name="Larimer J."/>
            <person name="McCowan C."/>
            <person name="Murphy C."/>
            <person name="Neiman D."/>
            <person name="Pearson M."/>
            <person name="Priest M."/>
            <person name="Roberts A."/>
            <person name="Saif S."/>
            <person name="Shea T."/>
            <person name="Sisk P."/>
            <person name="Sykes S."/>
            <person name="Wortman J."/>
            <person name="Nusbaum C."/>
            <person name="Birren B."/>
        </authorList>
    </citation>
    <scope>NUCLEOTIDE SEQUENCE [LARGE SCALE GENOMIC DNA]</scope>
    <source>
        <strain evidence="7 9">ATCC BAA-350</strain>
    </source>
</reference>
<dbReference type="GO" id="GO:0006508">
    <property type="term" value="P:proteolysis"/>
    <property type="evidence" value="ECO:0007669"/>
    <property type="project" value="UniProtKB-KW"/>
</dbReference>
<proteinExistence type="predicted"/>
<evidence type="ECO:0000313" key="10">
    <source>
        <dbReference type="Proteomes" id="UP000014160"/>
    </source>
</evidence>
<dbReference type="InterPro" id="IPR005754">
    <property type="entry name" value="Sortase"/>
</dbReference>
<dbReference type="CDD" id="cd06165">
    <property type="entry name" value="Sortase_A"/>
    <property type="match status" value="1"/>
</dbReference>
<dbReference type="NCBIfam" id="TIGR01076">
    <property type="entry name" value="sortase_fam"/>
    <property type="match status" value="1"/>
</dbReference>
<evidence type="ECO:0000256" key="2">
    <source>
        <dbReference type="ARBA" id="ARBA00022801"/>
    </source>
</evidence>
<accession>R2VCV0</accession>
<keyword evidence="3" id="KW-0788">Thiol protease</keyword>
<sequence>MEKLYIHLKNLRKVAVVMLLVFTTFYLLLMFLNQNDNQEIAKNIEKFNDSVIVAKTDNTKADIKEIEKNIEKVREIEGGNVERVNQLTSENEKVKENIDLNIEEEIIENSYKSLETTDNFEKLGIIEIPKIDLNLSIFKGKPFVNTKNRQDTMLYGAVTNKKNQKMGRGNYVLASHIISNSNLLFTSINQLEKGDVITLKDSEYSYQYTVYNNFIVSKDETWILNDIKDYSILTLYTCYDDSTKLPENRVVIRAVLTDIN</sequence>
<dbReference type="HOGENOM" id="CLU_1068490_0_0_9"/>
<feature type="active site" description="Acyl-thioester intermediate" evidence="4">
    <location>
        <position position="238"/>
    </location>
</feature>
<evidence type="ECO:0000256" key="3">
    <source>
        <dbReference type="ARBA" id="ARBA00022807"/>
    </source>
</evidence>
<reference evidence="8 10" key="2">
    <citation type="submission" date="2013-03" db="EMBL/GenBank/DDBJ databases">
        <title>The Genome Sequence of Enterococcus gilvus ATCC BAA-350 (PacBio/Illumina hybrid assembly).</title>
        <authorList>
            <consortium name="The Broad Institute Genomics Platform"/>
            <consortium name="The Broad Institute Genome Sequencing Center for Infectious Disease"/>
            <person name="Earl A."/>
            <person name="Russ C."/>
            <person name="Gilmore M."/>
            <person name="Surin D."/>
            <person name="Walker B."/>
            <person name="Young S."/>
            <person name="Zeng Q."/>
            <person name="Gargeya S."/>
            <person name="Fitzgerald M."/>
            <person name="Haas B."/>
            <person name="Abouelleil A."/>
            <person name="Allen A.W."/>
            <person name="Alvarado L."/>
            <person name="Arachchi H.M."/>
            <person name="Berlin A.M."/>
            <person name="Chapman S.B."/>
            <person name="Gainer-Dewar J."/>
            <person name="Goldberg J."/>
            <person name="Griggs A."/>
            <person name="Gujja S."/>
            <person name="Hansen M."/>
            <person name="Howarth C."/>
            <person name="Imamovic A."/>
            <person name="Ireland A."/>
            <person name="Larimer J."/>
            <person name="McCowan C."/>
            <person name="Murphy C."/>
            <person name="Pearson M."/>
            <person name="Poon T.W."/>
            <person name="Priest M."/>
            <person name="Roberts A."/>
            <person name="Saif S."/>
            <person name="Shea T."/>
            <person name="Sisk P."/>
            <person name="Sykes S."/>
            <person name="Wortman J."/>
            <person name="Nusbaum C."/>
            <person name="Birren B."/>
        </authorList>
    </citation>
    <scope>NUCLEOTIDE SEQUENCE [LARGE SCALE GENOMIC DNA]</scope>
    <source>
        <strain evidence="8 10">ATCC BAA-350</strain>
    </source>
</reference>
<evidence type="ECO:0000256" key="6">
    <source>
        <dbReference type="SAM" id="Phobius"/>
    </source>
</evidence>
<feature type="coiled-coil region" evidence="5">
    <location>
        <begin position="56"/>
        <end position="104"/>
    </location>
</feature>
<keyword evidence="6" id="KW-0472">Membrane</keyword>
<dbReference type="InterPro" id="IPR023365">
    <property type="entry name" value="Sortase_dom-sf"/>
</dbReference>
<dbReference type="PATRIC" id="fig|1158614.3.peg.2718"/>
<dbReference type="Proteomes" id="UP000014160">
    <property type="component" value="Unassembled WGS sequence"/>
</dbReference>
<gene>
    <name evidence="8" type="ORF">I592_01243</name>
    <name evidence="7" type="ORF">UKC_02723</name>
</gene>
<evidence type="ECO:0000256" key="5">
    <source>
        <dbReference type="SAM" id="Coils"/>
    </source>
</evidence>
<dbReference type="EMBL" id="ASWH01000001">
    <property type="protein sequence ID" value="EOW81942.1"/>
    <property type="molecule type" value="Genomic_DNA"/>
</dbReference>
<evidence type="ECO:0000256" key="1">
    <source>
        <dbReference type="ARBA" id="ARBA00022670"/>
    </source>
</evidence>
<evidence type="ECO:0000256" key="4">
    <source>
        <dbReference type="PIRSR" id="PIRSR605754-1"/>
    </source>
</evidence>
<dbReference type="Pfam" id="PF04203">
    <property type="entry name" value="Sortase"/>
    <property type="match status" value="1"/>
</dbReference>
<keyword evidence="10" id="KW-1185">Reference proteome</keyword>
<dbReference type="SUPFAM" id="SSF63817">
    <property type="entry name" value="Sortase"/>
    <property type="match status" value="1"/>
</dbReference>
<keyword evidence="2" id="KW-0378">Hydrolase</keyword>
<comment type="caution">
    <text evidence="7">The sequence shown here is derived from an EMBL/GenBank/DDBJ whole genome shotgun (WGS) entry which is preliminary data.</text>
</comment>
<organism evidence="7 9">
    <name type="scientific">Enterococcus gilvus ATCC BAA-350</name>
    <dbReference type="NCBI Taxonomy" id="1158614"/>
    <lineage>
        <taxon>Bacteria</taxon>
        <taxon>Bacillati</taxon>
        <taxon>Bacillota</taxon>
        <taxon>Bacilli</taxon>
        <taxon>Lactobacillales</taxon>
        <taxon>Enterococcaceae</taxon>
        <taxon>Enterococcus</taxon>
    </lineage>
</organism>
<keyword evidence="5" id="KW-0175">Coiled coil</keyword>
<dbReference type="eggNOG" id="COG3764">
    <property type="taxonomic scope" value="Bacteria"/>
</dbReference>
<dbReference type="EMBL" id="AJDQ01000008">
    <property type="protein sequence ID" value="EOI55515.1"/>
    <property type="molecule type" value="Genomic_DNA"/>
</dbReference>
<keyword evidence="6" id="KW-0812">Transmembrane</keyword>
<protein>
    <submittedName>
        <fullName evidence="7">Sortase</fullName>
    </submittedName>
</protein>
<dbReference type="AlphaFoldDB" id="R2VCV0"/>
<dbReference type="Gene3D" id="2.40.260.10">
    <property type="entry name" value="Sortase"/>
    <property type="match status" value="1"/>
</dbReference>